<evidence type="ECO:0000313" key="3">
    <source>
        <dbReference type="EMBL" id="GAA1381716.1"/>
    </source>
</evidence>
<feature type="signal peptide" evidence="2">
    <location>
        <begin position="1"/>
        <end position="22"/>
    </location>
</feature>
<feature type="chain" id="PRO_5046886003" description="DUF4440 domain-containing protein" evidence="2">
    <location>
        <begin position="23"/>
        <end position="180"/>
    </location>
</feature>
<evidence type="ECO:0000256" key="1">
    <source>
        <dbReference type="SAM" id="MobiDB-lite"/>
    </source>
</evidence>
<evidence type="ECO:0008006" key="5">
    <source>
        <dbReference type="Google" id="ProtNLM"/>
    </source>
</evidence>
<organism evidence="3 4">
    <name type="scientific">Pseudonocardia kongjuensis</name>
    <dbReference type="NCBI Taxonomy" id="102227"/>
    <lineage>
        <taxon>Bacteria</taxon>
        <taxon>Bacillati</taxon>
        <taxon>Actinomycetota</taxon>
        <taxon>Actinomycetes</taxon>
        <taxon>Pseudonocardiales</taxon>
        <taxon>Pseudonocardiaceae</taxon>
        <taxon>Pseudonocardia</taxon>
    </lineage>
</organism>
<name>A0ABP4I5A4_9PSEU</name>
<evidence type="ECO:0000256" key="2">
    <source>
        <dbReference type="SAM" id="SignalP"/>
    </source>
</evidence>
<protein>
    <recommendedName>
        <fullName evidence="5">DUF4440 domain-containing protein</fullName>
    </recommendedName>
</protein>
<comment type="caution">
    <text evidence="3">The sequence shown here is derived from an EMBL/GenBank/DDBJ whole genome shotgun (WGS) entry which is preliminary data.</text>
</comment>
<proteinExistence type="predicted"/>
<evidence type="ECO:0000313" key="4">
    <source>
        <dbReference type="Proteomes" id="UP001501414"/>
    </source>
</evidence>
<dbReference type="EMBL" id="BAAAJK010000003">
    <property type="protein sequence ID" value="GAA1381716.1"/>
    <property type="molecule type" value="Genomic_DNA"/>
</dbReference>
<dbReference type="RefSeq" id="WP_344018345.1">
    <property type="nucleotide sequence ID" value="NZ_BAAAJK010000003.1"/>
</dbReference>
<gene>
    <name evidence="3" type="ORF">GCM10009613_08240</name>
</gene>
<feature type="compositionally biased region" description="Basic and acidic residues" evidence="1">
    <location>
        <begin position="32"/>
        <end position="47"/>
    </location>
</feature>
<feature type="region of interest" description="Disordered" evidence="1">
    <location>
        <begin position="26"/>
        <end position="53"/>
    </location>
</feature>
<keyword evidence="4" id="KW-1185">Reference proteome</keyword>
<dbReference type="Proteomes" id="UP001501414">
    <property type="component" value="Unassembled WGS sequence"/>
</dbReference>
<reference evidence="4" key="1">
    <citation type="journal article" date="2019" name="Int. J. Syst. Evol. Microbiol.">
        <title>The Global Catalogue of Microorganisms (GCM) 10K type strain sequencing project: providing services to taxonomists for standard genome sequencing and annotation.</title>
        <authorList>
            <consortium name="The Broad Institute Genomics Platform"/>
            <consortium name="The Broad Institute Genome Sequencing Center for Infectious Disease"/>
            <person name="Wu L."/>
            <person name="Ma J."/>
        </authorList>
    </citation>
    <scope>NUCLEOTIDE SEQUENCE [LARGE SCALE GENOMIC DNA]</scope>
    <source>
        <strain evidence="4">JCM 11896</strain>
    </source>
</reference>
<keyword evidence="2" id="KW-0732">Signal</keyword>
<accession>A0ABP4I5A4</accession>
<sequence>MTIALVLLAPVTVLLLVVAPGAAPPDGGVLTVDDRTALGDPGPDRGPDPPVPAVLPASPEAVARAYLAAAHGGAPGSAGTTRRDAAGYAIPGGAGFPVLDPPGPGERRIAVVEALEPAGSDPVRGRVAFVAGIRTATAAVGAPPRTERWRTRVVLHRGPAGRWLVAADTPITPDTPDVGD</sequence>